<protein>
    <submittedName>
        <fullName evidence="1">Uncharacterized protein</fullName>
    </submittedName>
</protein>
<dbReference type="RefSeq" id="WP_201942276.1">
    <property type="nucleotide sequence ID" value="NZ_JAERRJ010000001.1"/>
</dbReference>
<organism evidence="1 2">
    <name type="scientific">Nocardia acididurans</name>
    <dbReference type="NCBI Taxonomy" id="2802282"/>
    <lineage>
        <taxon>Bacteria</taxon>
        <taxon>Bacillati</taxon>
        <taxon>Actinomycetota</taxon>
        <taxon>Actinomycetes</taxon>
        <taxon>Mycobacteriales</taxon>
        <taxon>Nocardiaceae</taxon>
        <taxon>Nocardia</taxon>
    </lineage>
</organism>
<dbReference type="Proteomes" id="UP000602198">
    <property type="component" value="Unassembled WGS sequence"/>
</dbReference>
<proteinExistence type="predicted"/>
<keyword evidence="2" id="KW-1185">Reference proteome</keyword>
<sequence length="61" mass="6104">MIGDDAAFRLLHGRGTLCDVVLASRALGVDTVQAVLEYAQAILGGGVDGTVGEGEAGSRCA</sequence>
<evidence type="ECO:0000313" key="1">
    <source>
        <dbReference type="EMBL" id="MBL1072968.1"/>
    </source>
</evidence>
<reference evidence="1 2" key="1">
    <citation type="submission" date="2021-01" db="EMBL/GenBank/DDBJ databases">
        <title>WGS of actinomycetes isolated from Thailand.</title>
        <authorList>
            <person name="Thawai C."/>
        </authorList>
    </citation>
    <scope>NUCLEOTIDE SEQUENCE [LARGE SCALE GENOMIC DNA]</scope>
    <source>
        <strain evidence="1 2">LPG 2</strain>
    </source>
</reference>
<evidence type="ECO:0000313" key="2">
    <source>
        <dbReference type="Proteomes" id="UP000602198"/>
    </source>
</evidence>
<gene>
    <name evidence="1" type="ORF">JK358_01005</name>
</gene>
<name>A0ABS1M1G6_9NOCA</name>
<dbReference type="EMBL" id="JAERRJ010000001">
    <property type="protein sequence ID" value="MBL1072968.1"/>
    <property type="molecule type" value="Genomic_DNA"/>
</dbReference>
<comment type="caution">
    <text evidence="1">The sequence shown here is derived from an EMBL/GenBank/DDBJ whole genome shotgun (WGS) entry which is preliminary data.</text>
</comment>
<accession>A0ABS1M1G6</accession>